<proteinExistence type="predicted"/>
<feature type="compositionally biased region" description="Basic and acidic residues" evidence="1">
    <location>
        <begin position="33"/>
        <end position="44"/>
    </location>
</feature>
<feature type="compositionally biased region" description="Low complexity" evidence="1">
    <location>
        <begin position="60"/>
        <end position="78"/>
    </location>
</feature>
<name>A0A914VFS8_9BILA</name>
<evidence type="ECO:0000313" key="2">
    <source>
        <dbReference type="Proteomes" id="UP000887566"/>
    </source>
</evidence>
<keyword evidence="2" id="KW-1185">Reference proteome</keyword>
<organism evidence="2 3">
    <name type="scientific">Plectus sambesii</name>
    <dbReference type="NCBI Taxonomy" id="2011161"/>
    <lineage>
        <taxon>Eukaryota</taxon>
        <taxon>Metazoa</taxon>
        <taxon>Ecdysozoa</taxon>
        <taxon>Nematoda</taxon>
        <taxon>Chromadorea</taxon>
        <taxon>Plectida</taxon>
        <taxon>Plectina</taxon>
        <taxon>Plectoidea</taxon>
        <taxon>Plectidae</taxon>
        <taxon>Plectus</taxon>
    </lineage>
</organism>
<feature type="region of interest" description="Disordered" evidence="1">
    <location>
        <begin position="33"/>
        <end position="78"/>
    </location>
</feature>
<dbReference type="Proteomes" id="UP000887566">
    <property type="component" value="Unplaced"/>
</dbReference>
<protein>
    <submittedName>
        <fullName evidence="3">Uncharacterized protein</fullName>
    </submittedName>
</protein>
<evidence type="ECO:0000313" key="3">
    <source>
        <dbReference type="WBParaSite" id="PSAMB.scaffold19013size857.g37758.t1"/>
    </source>
</evidence>
<dbReference type="AlphaFoldDB" id="A0A914VFS8"/>
<reference evidence="3" key="1">
    <citation type="submission" date="2022-11" db="UniProtKB">
        <authorList>
            <consortium name="WormBaseParasite"/>
        </authorList>
    </citation>
    <scope>IDENTIFICATION</scope>
</reference>
<accession>A0A914VFS8</accession>
<sequence length="78" mass="8283">VDRAGPLPPTRPACAFAAPSLVGLSCPRRRCGARADVRGQRSERSGPLPSVIGDLRVSSRRSSPSPSLPPLLVRVLRE</sequence>
<evidence type="ECO:0000256" key="1">
    <source>
        <dbReference type="SAM" id="MobiDB-lite"/>
    </source>
</evidence>
<dbReference type="WBParaSite" id="PSAMB.scaffold19013size857.g37758.t1">
    <property type="protein sequence ID" value="PSAMB.scaffold19013size857.g37758.t1"/>
    <property type="gene ID" value="PSAMB.scaffold19013size857.g37758"/>
</dbReference>